<evidence type="ECO:0000256" key="1">
    <source>
        <dbReference type="ARBA" id="ARBA00010211"/>
    </source>
</evidence>
<evidence type="ECO:0000313" key="5">
    <source>
        <dbReference type="Proteomes" id="UP001595814"/>
    </source>
</evidence>
<dbReference type="PANTHER" id="PTHR42796">
    <property type="entry name" value="FUMARYLACETOACETATE HYDROLASE DOMAIN-CONTAINING PROTEIN 2A-RELATED"/>
    <property type="match status" value="1"/>
</dbReference>
<proteinExistence type="inferred from homology"/>
<evidence type="ECO:0000259" key="3">
    <source>
        <dbReference type="Pfam" id="PF01557"/>
    </source>
</evidence>
<evidence type="ECO:0000256" key="2">
    <source>
        <dbReference type="ARBA" id="ARBA00022723"/>
    </source>
</evidence>
<evidence type="ECO:0000313" key="4">
    <source>
        <dbReference type="EMBL" id="MFC4096930.1"/>
    </source>
</evidence>
<comment type="similarity">
    <text evidence="1">Belongs to the FAH family.</text>
</comment>
<dbReference type="EMBL" id="JBHSAW010000010">
    <property type="protein sequence ID" value="MFC4096930.1"/>
    <property type="molecule type" value="Genomic_DNA"/>
</dbReference>
<dbReference type="SUPFAM" id="SSF56529">
    <property type="entry name" value="FAH"/>
    <property type="match status" value="1"/>
</dbReference>
<dbReference type="GO" id="GO:0016787">
    <property type="term" value="F:hydrolase activity"/>
    <property type="evidence" value="ECO:0007669"/>
    <property type="project" value="UniProtKB-KW"/>
</dbReference>
<dbReference type="Pfam" id="PF01557">
    <property type="entry name" value="FAA_hydrolase"/>
    <property type="match status" value="1"/>
</dbReference>
<sequence>MKIYKTKNAAILEYEGKFYTKRVSDWDQFLNRTHLFSSLKEELTTFETYNGNIEDESLLKPMGSQEIWASGVTYMRSKTARMEESKKAGGGTFYDRVYDADRPELFFKATAQRTADPLGKVRIRKDSGWDVPEPELALLISSNGTIEGYTVGNDMSSRSIEGENPLYLPQAKTYEGCAALGPCIYLTDEPISPETTIELQIFRNGKVAFNDTIAINQMKRKHQDLVDYLFRECNFPNGCFLMTGTGIIPPDEFTLQSGDEISISIEHIGVLTNTVA</sequence>
<reference evidence="5" key="1">
    <citation type="journal article" date="2019" name="Int. J. Syst. Evol. Microbiol.">
        <title>The Global Catalogue of Microorganisms (GCM) 10K type strain sequencing project: providing services to taxonomists for standard genome sequencing and annotation.</title>
        <authorList>
            <consortium name="The Broad Institute Genomics Platform"/>
            <consortium name="The Broad Institute Genome Sequencing Center for Infectious Disease"/>
            <person name="Wu L."/>
            <person name="Ma J."/>
        </authorList>
    </citation>
    <scope>NUCLEOTIDE SEQUENCE [LARGE SCALE GENOMIC DNA]</scope>
    <source>
        <strain evidence="5">CECT 7477</strain>
    </source>
</reference>
<dbReference type="InterPro" id="IPR011234">
    <property type="entry name" value="Fumarylacetoacetase-like_C"/>
</dbReference>
<gene>
    <name evidence="4" type="ORF">ACFOUT_13660</name>
</gene>
<dbReference type="InterPro" id="IPR036663">
    <property type="entry name" value="Fumarylacetoacetase_C_sf"/>
</dbReference>
<organism evidence="4 5">
    <name type="scientific">Euzebyella saccharophila</name>
    <dbReference type="NCBI Taxonomy" id="679664"/>
    <lineage>
        <taxon>Bacteria</taxon>
        <taxon>Pseudomonadati</taxon>
        <taxon>Bacteroidota</taxon>
        <taxon>Flavobacteriia</taxon>
        <taxon>Flavobacteriales</taxon>
        <taxon>Flavobacteriaceae</taxon>
        <taxon>Euzebyella</taxon>
    </lineage>
</organism>
<dbReference type="Proteomes" id="UP001595814">
    <property type="component" value="Unassembled WGS sequence"/>
</dbReference>
<dbReference type="PANTHER" id="PTHR42796:SF7">
    <property type="entry name" value="2-DEHYDRO-3-DEOXY-D-ARABINONATE DEHYDRATASE"/>
    <property type="match status" value="1"/>
</dbReference>
<protein>
    <submittedName>
        <fullName evidence="4">Fumarylacetoacetate hydrolase family protein</fullName>
    </submittedName>
</protein>
<accession>A0ABV8JR56</accession>
<dbReference type="Gene3D" id="3.90.850.10">
    <property type="entry name" value="Fumarylacetoacetase-like, C-terminal domain"/>
    <property type="match status" value="1"/>
</dbReference>
<name>A0ABV8JR56_9FLAO</name>
<dbReference type="InterPro" id="IPR051121">
    <property type="entry name" value="FAH"/>
</dbReference>
<keyword evidence="2" id="KW-0479">Metal-binding</keyword>
<dbReference type="RefSeq" id="WP_192461662.1">
    <property type="nucleotide sequence ID" value="NZ_JACYFJ010000002.1"/>
</dbReference>
<feature type="domain" description="Fumarylacetoacetase-like C-terminal" evidence="3">
    <location>
        <begin position="105"/>
        <end position="275"/>
    </location>
</feature>
<keyword evidence="5" id="KW-1185">Reference proteome</keyword>
<keyword evidence="4" id="KW-0378">Hydrolase</keyword>
<comment type="caution">
    <text evidence="4">The sequence shown here is derived from an EMBL/GenBank/DDBJ whole genome shotgun (WGS) entry which is preliminary data.</text>
</comment>